<keyword evidence="4 10" id="KW-0812">Transmembrane</keyword>
<dbReference type="InterPro" id="IPR000832">
    <property type="entry name" value="GPCR_2_secretin-like"/>
</dbReference>
<evidence type="ECO:0000256" key="5">
    <source>
        <dbReference type="ARBA" id="ARBA00022989"/>
    </source>
</evidence>
<dbReference type="PROSITE" id="PS50227">
    <property type="entry name" value="G_PROTEIN_RECEP_F2_3"/>
    <property type="match status" value="1"/>
</dbReference>
<reference evidence="13 14" key="1">
    <citation type="submission" date="2024-04" db="EMBL/GenBank/DDBJ databases">
        <authorList>
            <consortium name="Genoscope - CEA"/>
            <person name="William W."/>
        </authorList>
    </citation>
    <scope>NUCLEOTIDE SEQUENCE [LARGE SCALE GENOMIC DNA]</scope>
</reference>
<evidence type="ECO:0000259" key="12">
    <source>
        <dbReference type="PROSITE" id="PS50261"/>
    </source>
</evidence>
<dbReference type="Proteomes" id="UP001497497">
    <property type="component" value="Unassembled WGS sequence"/>
</dbReference>
<keyword evidence="3" id="KW-1003">Cell membrane</keyword>
<dbReference type="SMART" id="SM00008">
    <property type="entry name" value="HormR"/>
    <property type="match status" value="1"/>
</dbReference>
<feature type="domain" description="G-protein coupled receptors family 2 profile 2" evidence="12">
    <location>
        <begin position="154"/>
        <end position="418"/>
    </location>
</feature>
<feature type="transmembrane region" description="Helical" evidence="10">
    <location>
        <begin position="160"/>
        <end position="179"/>
    </location>
</feature>
<keyword evidence="8" id="KW-0675">Receptor</keyword>
<evidence type="ECO:0000256" key="10">
    <source>
        <dbReference type="SAM" id="Phobius"/>
    </source>
</evidence>
<evidence type="ECO:0000256" key="7">
    <source>
        <dbReference type="ARBA" id="ARBA00023136"/>
    </source>
</evidence>
<dbReference type="InterPro" id="IPR050332">
    <property type="entry name" value="GPCR_2"/>
</dbReference>
<dbReference type="GO" id="GO:0005886">
    <property type="term" value="C:plasma membrane"/>
    <property type="evidence" value="ECO:0007669"/>
    <property type="project" value="UniProtKB-SubCell"/>
</dbReference>
<evidence type="ECO:0000259" key="11">
    <source>
        <dbReference type="PROSITE" id="PS50227"/>
    </source>
</evidence>
<keyword evidence="9" id="KW-0807">Transducer</keyword>
<feature type="transmembrane region" description="Helical" evidence="10">
    <location>
        <begin position="405"/>
        <end position="426"/>
    </location>
</feature>
<evidence type="ECO:0000256" key="8">
    <source>
        <dbReference type="ARBA" id="ARBA00023170"/>
    </source>
</evidence>
<dbReference type="InterPro" id="IPR017981">
    <property type="entry name" value="GPCR_2-like_7TM"/>
</dbReference>
<evidence type="ECO:0000256" key="6">
    <source>
        <dbReference type="ARBA" id="ARBA00023040"/>
    </source>
</evidence>
<dbReference type="InterPro" id="IPR036445">
    <property type="entry name" value="GPCR_2_extracell_dom_sf"/>
</dbReference>
<feature type="transmembrane region" description="Helical" evidence="10">
    <location>
        <begin position="254"/>
        <end position="273"/>
    </location>
</feature>
<dbReference type="GO" id="GO:0008528">
    <property type="term" value="F:G protein-coupled peptide receptor activity"/>
    <property type="evidence" value="ECO:0007669"/>
    <property type="project" value="TreeGrafter"/>
</dbReference>
<protein>
    <submittedName>
        <fullName evidence="13">Uncharacterized protein</fullName>
    </submittedName>
</protein>
<dbReference type="PANTHER" id="PTHR45620:SF1">
    <property type="entry name" value="G-PROTEIN COUPLED RECEPTORS FAMILY 2 PROFILE 2 DOMAIN-CONTAINING PROTEIN"/>
    <property type="match status" value="1"/>
</dbReference>
<evidence type="ECO:0000256" key="3">
    <source>
        <dbReference type="ARBA" id="ARBA00022475"/>
    </source>
</evidence>
<gene>
    <name evidence="13" type="ORF">GSLYS_00000732001</name>
</gene>
<dbReference type="InterPro" id="IPR001879">
    <property type="entry name" value="GPCR_2_extracellular_dom"/>
</dbReference>
<dbReference type="GO" id="GO:0007188">
    <property type="term" value="P:adenylate cyclase-modulating G protein-coupled receptor signaling pathway"/>
    <property type="evidence" value="ECO:0007669"/>
    <property type="project" value="TreeGrafter"/>
</dbReference>
<keyword evidence="5 10" id="KW-1133">Transmembrane helix</keyword>
<dbReference type="Pfam" id="PF02793">
    <property type="entry name" value="HRM"/>
    <property type="match status" value="1"/>
</dbReference>
<evidence type="ECO:0000256" key="2">
    <source>
        <dbReference type="ARBA" id="ARBA00005314"/>
    </source>
</evidence>
<dbReference type="Gene3D" id="1.20.1070.10">
    <property type="entry name" value="Rhodopsin 7-helix transmembrane proteins"/>
    <property type="match status" value="1"/>
</dbReference>
<feature type="transmembrane region" description="Helical" evidence="10">
    <location>
        <begin position="366"/>
        <end position="385"/>
    </location>
</feature>
<dbReference type="Pfam" id="PF00002">
    <property type="entry name" value="7tm_2"/>
    <property type="match status" value="1"/>
</dbReference>
<feature type="transmembrane region" description="Helical" evidence="10">
    <location>
        <begin position="321"/>
        <end position="345"/>
    </location>
</feature>
<evidence type="ECO:0000313" key="13">
    <source>
        <dbReference type="EMBL" id="CAL1526555.1"/>
    </source>
</evidence>
<dbReference type="GO" id="GO:0017046">
    <property type="term" value="F:peptide hormone binding"/>
    <property type="evidence" value="ECO:0007669"/>
    <property type="project" value="TreeGrafter"/>
</dbReference>
<dbReference type="Gene3D" id="4.10.1240.10">
    <property type="entry name" value="GPCR, family 2, extracellular hormone receptor domain"/>
    <property type="match status" value="1"/>
</dbReference>
<evidence type="ECO:0000313" key="14">
    <source>
        <dbReference type="Proteomes" id="UP001497497"/>
    </source>
</evidence>
<dbReference type="PROSITE" id="PS50261">
    <property type="entry name" value="G_PROTEIN_RECEP_F2_4"/>
    <property type="match status" value="1"/>
</dbReference>
<organism evidence="13 14">
    <name type="scientific">Lymnaea stagnalis</name>
    <name type="common">Great pond snail</name>
    <name type="synonym">Helix stagnalis</name>
    <dbReference type="NCBI Taxonomy" id="6523"/>
    <lineage>
        <taxon>Eukaryota</taxon>
        <taxon>Metazoa</taxon>
        <taxon>Spiralia</taxon>
        <taxon>Lophotrochozoa</taxon>
        <taxon>Mollusca</taxon>
        <taxon>Gastropoda</taxon>
        <taxon>Heterobranchia</taxon>
        <taxon>Euthyneura</taxon>
        <taxon>Panpulmonata</taxon>
        <taxon>Hygrophila</taxon>
        <taxon>Lymnaeoidea</taxon>
        <taxon>Lymnaeidae</taxon>
        <taxon>Lymnaea</taxon>
    </lineage>
</organism>
<feature type="domain" description="G-protein coupled receptors family 2 profile 1" evidence="11">
    <location>
        <begin position="55"/>
        <end position="142"/>
    </location>
</feature>
<dbReference type="GO" id="GO:0007166">
    <property type="term" value="P:cell surface receptor signaling pathway"/>
    <property type="evidence" value="ECO:0007669"/>
    <property type="project" value="InterPro"/>
</dbReference>
<comment type="similarity">
    <text evidence="2">Belongs to the G-protein coupled receptor 2 family.</text>
</comment>
<dbReference type="SUPFAM" id="SSF111418">
    <property type="entry name" value="Hormone receptor domain"/>
    <property type="match status" value="1"/>
</dbReference>
<comment type="subcellular location">
    <subcellularLocation>
        <location evidence="1">Cell membrane</location>
        <topology evidence="1">Multi-pass membrane protein</topology>
    </subcellularLocation>
</comment>
<dbReference type="PRINTS" id="PR00249">
    <property type="entry name" value="GPCRSECRETIN"/>
</dbReference>
<feature type="transmembrane region" description="Helical" evidence="10">
    <location>
        <begin position="280"/>
        <end position="301"/>
    </location>
</feature>
<dbReference type="SUPFAM" id="SSF81321">
    <property type="entry name" value="Family A G protein-coupled receptor-like"/>
    <property type="match status" value="1"/>
</dbReference>
<accession>A0AAV2GZH8</accession>
<dbReference type="PANTHER" id="PTHR45620">
    <property type="entry name" value="PDF RECEPTOR-LIKE PROTEIN-RELATED"/>
    <property type="match status" value="1"/>
</dbReference>
<evidence type="ECO:0000256" key="9">
    <source>
        <dbReference type="ARBA" id="ARBA00023224"/>
    </source>
</evidence>
<feature type="transmembrane region" description="Helical" evidence="10">
    <location>
        <begin position="191"/>
        <end position="210"/>
    </location>
</feature>
<evidence type="ECO:0000256" key="1">
    <source>
        <dbReference type="ARBA" id="ARBA00004651"/>
    </source>
</evidence>
<proteinExistence type="inferred from homology"/>
<keyword evidence="14" id="KW-1185">Reference proteome</keyword>
<dbReference type="EMBL" id="CAXITT010000006">
    <property type="protein sequence ID" value="CAL1526555.1"/>
    <property type="molecule type" value="Genomic_DNA"/>
</dbReference>
<dbReference type="AlphaFoldDB" id="A0AAV2GZH8"/>
<keyword evidence="7 10" id="KW-0472">Membrane</keyword>
<sequence length="646" mass="73049">MKAAIDCDMGAVRRKSTMLTIVVQGTMLLSLSTLITCDEDARKEQFNKIGFAYFECMMLLRNATPPDDGGVYCEPLWDNIMCWPNFTRAGETVKQNCAGYVKKFNPSEMAERYCLKDGTWMRHPDKGINNTWTNYLYCHESDLPQILEANMPIIVKISTIGYSLSLTFLIIATAVMVFFRRLHCQRNTIHINLFTSFMLRAIISLLRNGLLVQGFALPRDVIFRLNGEMILKEGMHWECKLLNTLWQYSLGANYMWIFVEGLYLHTLVFFAVFSQSKKFFKLYIVIGWVFPLFFLIIWVILRIHKDNTFCWNTHDKGFYWVLDTPICTSIVINFFFFLNIIRMLFTKIRSTITRDPGRYRKLAKSTLVLIPLFGVYYIYFIAINYHPDMDVGVIHLYMEMTLNSFQGTVVAFLFCFLNGEVRAEVLKKWNRHWLRRQSIVSGRSSRAFSTTSFYIGRERQSVSQGVPLTELLPKDPIGTPPHSPLNNNNAPMFHKVASMPKMPLTSMLASKPLPRVASSPKVTFSCSESVADTGLSLSVTSLGGGSSSKTKNGILSNGVVVSKIDETTSLLMNGTVANGDVVSVPDTQFSRPSGKGRDIRSLKSRGVAEEGLPALSHVSSVNVLPPLLDVEEDVAETVHMLSLPTV</sequence>
<keyword evidence="6" id="KW-0297">G-protein coupled receptor</keyword>
<evidence type="ECO:0000256" key="4">
    <source>
        <dbReference type="ARBA" id="ARBA00022692"/>
    </source>
</evidence>
<comment type="caution">
    <text evidence="13">The sequence shown here is derived from an EMBL/GenBank/DDBJ whole genome shotgun (WGS) entry which is preliminary data.</text>
</comment>
<name>A0AAV2GZH8_LYMST</name>